<evidence type="ECO:0000313" key="1">
    <source>
        <dbReference type="EMBL" id="XDK32697.1"/>
    </source>
</evidence>
<dbReference type="RefSeq" id="WP_368653385.1">
    <property type="nucleotide sequence ID" value="NZ_CP162599.1"/>
</dbReference>
<proteinExistence type="predicted"/>
<name>A0AB39HMT9_9BACI</name>
<protein>
    <submittedName>
        <fullName evidence="1">Uncharacterized protein</fullName>
    </submittedName>
</protein>
<dbReference type="EMBL" id="CP162599">
    <property type="protein sequence ID" value="XDK32697.1"/>
    <property type="molecule type" value="Genomic_DNA"/>
</dbReference>
<reference evidence="1" key="1">
    <citation type="submission" date="2024-07" db="EMBL/GenBank/DDBJ databases">
        <title>Halotolerant mesophilic bacterium Ornithinibacillus sp. 4-3, sp. nov., isolated from soil.</title>
        <authorList>
            <person name="Sidarenka A.V."/>
            <person name="Guliayeva D.E."/>
            <person name="Leanovich S.I."/>
            <person name="Hileuskaya K.S."/>
            <person name="Akhremchuk A.E."/>
            <person name="Sikolenko M.A."/>
            <person name="Valentovich L.N."/>
        </authorList>
    </citation>
    <scope>NUCLEOTIDE SEQUENCE</scope>
    <source>
        <strain evidence="1">4-3</strain>
    </source>
</reference>
<gene>
    <name evidence="1" type="ORF">AB4Y30_17070</name>
</gene>
<organism evidence="1">
    <name type="scientific">Ornithinibacillus sp. 4-3</name>
    <dbReference type="NCBI Taxonomy" id="3231488"/>
    <lineage>
        <taxon>Bacteria</taxon>
        <taxon>Bacillati</taxon>
        <taxon>Bacillota</taxon>
        <taxon>Bacilli</taxon>
        <taxon>Bacillales</taxon>
        <taxon>Bacillaceae</taxon>
        <taxon>Ornithinibacillus</taxon>
    </lineage>
</organism>
<sequence length="48" mass="6007">MENFLQVCEDTEKRLHRKLQKEELQFLQWMCERYAEEQQKNEKMCGVQ</sequence>
<accession>A0AB39HMT9</accession>
<dbReference type="AlphaFoldDB" id="A0AB39HMT9"/>